<proteinExistence type="predicted"/>
<reference evidence="4" key="1">
    <citation type="journal article" date="2019" name="Int. J. Syst. Evol. Microbiol.">
        <title>The Global Catalogue of Microorganisms (GCM) 10K type strain sequencing project: providing services to taxonomists for standard genome sequencing and annotation.</title>
        <authorList>
            <consortium name="The Broad Institute Genomics Platform"/>
            <consortium name="The Broad Institute Genome Sequencing Center for Infectious Disease"/>
            <person name="Wu L."/>
            <person name="Ma J."/>
        </authorList>
    </citation>
    <scope>NUCLEOTIDE SEQUENCE [LARGE SCALE GENOMIC DNA]</scope>
    <source>
        <strain evidence="4">CGMCC 1.15277</strain>
    </source>
</reference>
<feature type="region of interest" description="Disordered" evidence="1">
    <location>
        <begin position="46"/>
        <end position="68"/>
    </location>
</feature>
<gene>
    <name evidence="3" type="ORF">ACFP57_06965</name>
</gene>
<evidence type="ECO:0000256" key="1">
    <source>
        <dbReference type="SAM" id="MobiDB-lite"/>
    </source>
</evidence>
<keyword evidence="2" id="KW-0812">Transmembrane</keyword>
<keyword evidence="2" id="KW-0472">Membrane</keyword>
<name>A0ABW1X0H2_9ACTN</name>
<feature type="transmembrane region" description="Helical" evidence="2">
    <location>
        <begin position="14"/>
        <end position="37"/>
    </location>
</feature>
<evidence type="ECO:0000313" key="3">
    <source>
        <dbReference type="EMBL" id="MFC6396727.1"/>
    </source>
</evidence>
<feature type="compositionally biased region" description="Low complexity" evidence="1">
    <location>
        <begin position="47"/>
        <end position="61"/>
    </location>
</feature>
<protein>
    <submittedName>
        <fullName evidence="3">Uncharacterized protein</fullName>
    </submittedName>
</protein>
<comment type="caution">
    <text evidence="3">The sequence shown here is derived from an EMBL/GenBank/DDBJ whole genome shotgun (WGS) entry which is preliminary data.</text>
</comment>
<dbReference type="EMBL" id="JBHSUA010000015">
    <property type="protein sequence ID" value="MFC6396727.1"/>
    <property type="molecule type" value="Genomic_DNA"/>
</dbReference>
<evidence type="ECO:0000256" key="2">
    <source>
        <dbReference type="SAM" id="Phobius"/>
    </source>
</evidence>
<sequence length="68" mass="7151">MSDVLERIGGMKTLVYGALAILAGALLGLVIFTFGYAKGYAYFSHDSSPSPAGSSRSGAASCRWPGWY</sequence>
<dbReference type="RefSeq" id="WP_343884277.1">
    <property type="nucleotide sequence ID" value="NZ_BAAAKI010000001.1"/>
</dbReference>
<organism evidence="3 4">
    <name type="scientific">Luteococcus sanguinis</name>
    <dbReference type="NCBI Taxonomy" id="174038"/>
    <lineage>
        <taxon>Bacteria</taxon>
        <taxon>Bacillati</taxon>
        <taxon>Actinomycetota</taxon>
        <taxon>Actinomycetes</taxon>
        <taxon>Propionibacteriales</taxon>
        <taxon>Propionibacteriaceae</taxon>
        <taxon>Luteococcus</taxon>
    </lineage>
</organism>
<keyword evidence="2" id="KW-1133">Transmembrane helix</keyword>
<keyword evidence="4" id="KW-1185">Reference proteome</keyword>
<evidence type="ECO:0000313" key="4">
    <source>
        <dbReference type="Proteomes" id="UP001596266"/>
    </source>
</evidence>
<dbReference type="Proteomes" id="UP001596266">
    <property type="component" value="Unassembled WGS sequence"/>
</dbReference>
<accession>A0ABW1X0H2</accession>